<comment type="caution">
    <text evidence="2">The sequence shown here is derived from an EMBL/GenBank/DDBJ whole genome shotgun (WGS) entry which is preliminary data.</text>
</comment>
<proteinExistence type="predicted"/>
<dbReference type="AlphaFoldDB" id="A0A2W4WS61"/>
<dbReference type="Proteomes" id="UP000249794">
    <property type="component" value="Unassembled WGS sequence"/>
</dbReference>
<organism evidence="2 3">
    <name type="scientific">Phormidesmis priestleyi</name>
    <dbReference type="NCBI Taxonomy" id="268141"/>
    <lineage>
        <taxon>Bacteria</taxon>
        <taxon>Bacillati</taxon>
        <taxon>Cyanobacteriota</taxon>
        <taxon>Cyanophyceae</taxon>
        <taxon>Leptolyngbyales</taxon>
        <taxon>Leptolyngbyaceae</taxon>
        <taxon>Phormidesmis</taxon>
    </lineage>
</organism>
<evidence type="ECO:0000313" key="2">
    <source>
        <dbReference type="EMBL" id="PZO47370.1"/>
    </source>
</evidence>
<reference evidence="3" key="1">
    <citation type="submission" date="2018-04" db="EMBL/GenBank/DDBJ databases">
        <authorList>
            <person name="Cornet L."/>
        </authorList>
    </citation>
    <scope>NUCLEOTIDE SEQUENCE [LARGE SCALE GENOMIC DNA]</scope>
</reference>
<gene>
    <name evidence="2" type="ORF">DCF15_19115</name>
</gene>
<reference evidence="2 3" key="2">
    <citation type="submission" date="2018-06" db="EMBL/GenBank/DDBJ databases">
        <title>Metagenomic assembly of (sub)arctic Cyanobacteria and their associated microbiome from non-axenic cultures.</title>
        <authorList>
            <person name="Baurain D."/>
        </authorList>
    </citation>
    <scope>NUCLEOTIDE SEQUENCE [LARGE SCALE GENOMIC DNA]</scope>
    <source>
        <strain evidence="2">ULC027bin1</strain>
    </source>
</reference>
<accession>A0A2W4WS61</accession>
<dbReference type="EMBL" id="QBMP01000276">
    <property type="protein sequence ID" value="PZO47370.1"/>
    <property type="molecule type" value="Genomic_DNA"/>
</dbReference>
<name>A0A2W4WS61_9CYAN</name>
<evidence type="ECO:0000256" key="1">
    <source>
        <dbReference type="SAM" id="MobiDB-lite"/>
    </source>
</evidence>
<evidence type="ECO:0000313" key="3">
    <source>
        <dbReference type="Proteomes" id="UP000249794"/>
    </source>
</evidence>
<feature type="region of interest" description="Disordered" evidence="1">
    <location>
        <begin position="73"/>
        <end position="100"/>
    </location>
</feature>
<protein>
    <submittedName>
        <fullName evidence="2">Uncharacterized protein</fullName>
    </submittedName>
</protein>
<sequence>MLLKQSNSLLLLVSLLVKSSGQVFFAKFSAVLDKLPICLLILFQIHPNTYATLALPGSSIISSGWTRAADRDFRGSNDSRTGAGGGDRSILPRTCLDGVG</sequence>